<dbReference type="InterPro" id="IPR024370">
    <property type="entry name" value="PBP_domain"/>
</dbReference>
<organism evidence="3 4">
    <name type="scientific">Eiseniibacteriota bacterium</name>
    <dbReference type="NCBI Taxonomy" id="2212470"/>
    <lineage>
        <taxon>Bacteria</taxon>
        <taxon>Candidatus Eiseniibacteriota</taxon>
    </lineage>
</organism>
<dbReference type="Pfam" id="PF12849">
    <property type="entry name" value="PBP_like_2"/>
    <property type="match status" value="1"/>
</dbReference>
<accession>A0A538SHN9</accession>
<protein>
    <recommendedName>
        <fullName evidence="2">PBP domain-containing protein</fullName>
    </recommendedName>
</protein>
<evidence type="ECO:0000259" key="2">
    <source>
        <dbReference type="Pfam" id="PF12849"/>
    </source>
</evidence>
<evidence type="ECO:0000313" key="4">
    <source>
        <dbReference type="Proteomes" id="UP000317716"/>
    </source>
</evidence>
<gene>
    <name evidence="3" type="ORF">E6K72_11105</name>
</gene>
<evidence type="ECO:0000313" key="3">
    <source>
        <dbReference type="EMBL" id="TMQ50879.1"/>
    </source>
</evidence>
<evidence type="ECO:0000256" key="1">
    <source>
        <dbReference type="ARBA" id="ARBA00022729"/>
    </source>
</evidence>
<keyword evidence="1" id="KW-0732">Signal</keyword>
<dbReference type="PANTHER" id="PTHR30570:SF1">
    <property type="entry name" value="PHOSPHATE-BINDING PROTEIN PSTS"/>
    <property type="match status" value="1"/>
</dbReference>
<dbReference type="Proteomes" id="UP000317716">
    <property type="component" value="Unassembled WGS sequence"/>
</dbReference>
<comment type="caution">
    <text evidence="3">The sequence shown here is derived from an EMBL/GenBank/DDBJ whole genome shotgun (WGS) entry which is preliminary data.</text>
</comment>
<dbReference type="InterPro" id="IPR050811">
    <property type="entry name" value="Phosphate_ABC_transporter"/>
</dbReference>
<proteinExistence type="predicted"/>
<name>A0A538SHN9_UNCEI</name>
<reference evidence="3 4" key="1">
    <citation type="journal article" date="2019" name="Nat. Microbiol.">
        <title>Mediterranean grassland soil C-N compound turnover is dependent on rainfall and depth, and is mediated by genomically divergent microorganisms.</title>
        <authorList>
            <person name="Diamond S."/>
            <person name="Andeer P.F."/>
            <person name="Li Z."/>
            <person name="Crits-Christoph A."/>
            <person name="Burstein D."/>
            <person name="Anantharaman K."/>
            <person name="Lane K.R."/>
            <person name="Thomas B.C."/>
            <person name="Pan C."/>
            <person name="Northen T.R."/>
            <person name="Banfield J.F."/>
        </authorList>
    </citation>
    <scope>NUCLEOTIDE SEQUENCE [LARGE SCALE GENOMIC DNA]</scope>
    <source>
        <strain evidence="3">WS_2</strain>
    </source>
</reference>
<dbReference type="PANTHER" id="PTHR30570">
    <property type="entry name" value="PERIPLASMIC PHOSPHATE BINDING COMPONENT OF PHOSPHATE ABC TRANSPORTER"/>
    <property type="match status" value="1"/>
</dbReference>
<dbReference type="EMBL" id="VBOS01000398">
    <property type="protein sequence ID" value="TMQ50879.1"/>
    <property type="molecule type" value="Genomic_DNA"/>
</dbReference>
<dbReference type="Gene3D" id="3.40.190.10">
    <property type="entry name" value="Periplasmic binding protein-like II"/>
    <property type="match status" value="2"/>
</dbReference>
<dbReference type="AlphaFoldDB" id="A0A538SHN9"/>
<sequence>MGALRCPDFWPARSSTYAGRVEDSLTTGRILVVCSRDARDLIAREREAFRALYPQAQIELREGTSRQAVSALFAARCDLAVLTRELLPEERAAASRGGLELEGYPIARDGVVALVNQANPVQNAAMQSLHGIYRGEITSWSELGGASRTIHVVIQPPESDITGFFVEAVMGGEPIAAASIYETADSTVASRVRSDPDAIGYVTLSGIGSGCRALRVATLAGMRYWTPDLEAVHAGDYPLTRVVYTYVRAGGPPLANGFITYVTRRDGQWIVHEAGLVPTTVPVRFVRRSPMMSSHREEKPSTTP</sequence>
<dbReference type="SUPFAM" id="SSF53850">
    <property type="entry name" value="Periplasmic binding protein-like II"/>
    <property type="match status" value="1"/>
</dbReference>
<feature type="domain" description="PBP" evidence="2">
    <location>
        <begin position="30"/>
        <end position="264"/>
    </location>
</feature>